<proteinExistence type="predicted"/>
<dbReference type="AlphaFoldDB" id="X1PI51"/>
<feature type="non-terminal residue" evidence="1">
    <location>
        <position position="1"/>
    </location>
</feature>
<gene>
    <name evidence="1" type="ORF">S06H3_60218</name>
</gene>
<dbReference type="EMBL" id="BARV01039247">
    <property type="protein sequence ID" value="GAI55508.1"/>
    <property type="molecule type" value="Genomic_DNA"/>
</dbReference>
<sequence length="190" mass="21846">RYFYFWGKVGDTVCQSDTPCFQLHMNCAEAPPEPGVQSFDCQLEHDTDQGFCQAWNANSQTFTPDHDYLAVGLSLMLMQVWPIVKGPLIVLLTLNDEPWWAPTILWSQVLYSTLLPAHGDYRWTYMLMPSIPLTKDTVYRITIHTLLGWLRFIDGEWVPGEAQAGLYWRVKAATSPYPRGSQWHGVDFQD</sequence>
<protein>
    <submittedName>
        <fullName evidence="1">Uncharacterized protein</fullName>
    </submittedName>
</protein>
<organism evidence="1">
    <name type="scientific">marine sediment metagenome</name>
    <dbReference type="NCBI Taxonomy" id="412755"/>
    <lineage>
        <taxon>unclassified sequences</taxon>
        <taxon>metagenomes</taxon>
        <taxon>ecological metagenomes</taxon>
    </lineage>
</organism>
<accession>X1PI51</accession>
<comment type="caution">
    <text evidence="1">The sequence shown here is derived from an EMBL/GenBank/DDBJ whole genome shotgun (WGS) entry which is preliminary data.</text>
</comment>
<reference evidence="1" key="1">
    <citation type="journal article" date="2014" name="Front. Microbiol.">
        <title>High frequency of phylogenetically diverse reductive dehalogenase-homologous genes in deep subseafloor sedimentary metagenomes.</title>
        <authorList>
            <person name="Kawai M."/>
            <person name="Futagami T."/>
            <person name="Toyoda A."/>
            <person name="Takaki Y."/>
            <person name="Nishi S."/>
            <person name="Hori S."/>
            <person name="Arai W."/>
            <person name="Tsubouchi T."/>
            <person name="Morono Y."/>
            <person name="Uchiyama I."/>
            <person name="Ito T."/>
            <person name="Fujiyama A."/>
            <person name="Inagaki F."/>
            <person name="Takami H."/>
        </authorList>
    </citation>
    <scope>NUCLEOTIDE SEQUENCE</scope>
    <source>
        <strain evidence="1">Expedition CK06-06</strain>
    </source>
</reference>
<name>X1PI51_9ZZZZ</name>
<feature type="non-terminal residue" evidence="1">
    <location>
        <position position="190"/>
    </location>
</feature>
<evidence type="ECO:0000313" key="1">
    <source>
        <dbReference type="EMBL" id="GAI55508.1"/>
    </source>
</evidence>